<dbReference type="Gene3D" id="3.40.50.1820">
    <property type="entry name" value="alpha/beta hydrolase"/>
    <property type="match status" value="1"/>
</dbReference>
<feature type="transmembrane region" description="Helical" evidence="2">
    <location>
        <begin position="12"/>
        <end position="32"/>
    </location>
</feature>
<sequence length="434" mass="48323">MKVVVRLIERIAHWFALLIAIAAMIAFGVLVGRPSEKSGNQPNFVGAEQPQKRLAVFLDGTWNSINSNTNVWRMRALCASKSKDGKPQLVYYEVGVNGFLGGVFGQGLDENIRLAYEWLVENYNDGDEIFIFGFSRGAFTARALAGLIAIDGVLKAGSPIGVTELFDRYRKGNEESIWTLKEVETSGDTSKLTDQEKWLLKYSQPAKVKVIGVWDTVGSVGVAAGNIPGISRSQFDYLQTGLRIHIQNGYHALAIDEHRTDFAPTIWDVRHPKDPNAVIAQPRPLSGVEQRWFVGAHANVGGGYQTDLLAQPPLRWMMKKAESHGLTFRSEVNLDGDDVTAPIADSYKSFGSGFYAKVFPPLYRTIGREPDVREDGSHININETIDANVFKRWRADPTYRPANLVEWAQRKKVDPAQFQTSVRTDDPRVNVSDP</sequence>
<dbReference type="Pfam" id="PF09994">
    <property type="entry name" value="T6SS_Tle1-like_cat"/>
    <property type="match status" value="1"/>
</dbReference>
<evidence type="ECO:0000259" key="3">
    <source>
        <dbReference type="Pfam" id="PF09994"/>
    </source>
</evidence>
<reference evidence="4 5" key="1">
    <citation type="submission" date="2016-11" db="EMBL/GenBank/DDBJ databases">
        <authorList>
            <person name="Jaros S."/>
            <person name="Januszkiewicz K."/>
            <person name="Wedrychowicz H."/>
        </authorList>
    </citation>
    <scope>NUCLEOTIDE SEQUENCE [LARGE SCALE GENOMIC DNA]</scope>
    <source>
        <strain evidence="4 5">GAS499</strain>
    </source>
</reference>
<evidence type="ECO:0000313" key="5">
    <source>
        <dbReference type="Proteomes" id="UP000189935"/>
    </source>
</evidence>
<dbReference type="PANTHER" id="PTHR33840">
    <property type="match status" value="1"/>
</dbReference>
<dbReference type="PANTHER" id="PTHR33840:SF1">
    <property type="entry name" value="TLE1 PHOSPHOLIPASE DOMAIN-CONTAINING PROTEIN"/>
    <property type="match status" value="1"/>
</dbReference>
<dbReference type="InterPro" id="IPR029058">
    <property type="entry name" value="AB_hydrolase_fold"/>
</dbReference>
<accession>A0A1M6N7Z1</accession>
<dbReference type="Proteomes" id="UP000189935">
    <property type="component" value="Chromosome I"/>
</dbReference>
<protein>
    <submittedName>
        <fullName evidence="4">Uncharacterized protein, PA2063/DUF2235 family</fullName>
    </submittedName>
</protein>
<dbReference type="SUPFAM" id="SSF53474">
    <property type="entry name" value="alpha/beta-Hydrolases"/>
    <property type="match status" value="1"/>
</dbReference>
<dbReference type="RefSeq" id="WP_244562238.1">
    <property type="nucleotide sequence ID" value="NZ_LT670844.1"/>
</dbReference>
<feature type="region of interest" description="Disordered" evidence="1">
    <location>
        <begin position="415"/>
        <end position="434"/>
    </location>
</feature>
<feature type="domain" description="T6SS Phospholipase effector Tle1-like catalytic" evidence="3">
    <location>
        <begin position="52"/>
        <end position="319"/>
    </location>
</feature>
<dbReference type="AlphaFoldDB" id="A0A1M6N7Z1"/>
<proteinExistence type="predicted"/>
<gene>
    <name evidence="4" type="ORF">SAMN05444159_1891</name>
</gene>
<name>A0A1M6N7Z1_9BRAD</name>
<evidence type="ECO:0000256" key="1">
    <source>
        <dbReference type="SAM" id="MobiDB-lite"/>
    </source>
</evidence>
<evidence type="ECO:0000256" key="2">
    <source>
        <dbReference type="SAM" id="Phobius"/>
    </source>
</evidence>
<dbReference type="EMBL" id="LT670844">
    <property type="protein sequence ID" value="SHJ91777.1"/>
    <property type="molecule type" value="Genomic_DNA"/>
</dbReference>
<keyword evidence="2" id="KW-0472">Membrane</keyword>
<dbReference type="InterPro" id="IPR018712">
    <property type="entry name" value="Tle1-like_cat"/>
</dbReference>
<keyword evidence="2" id="KW-1133">Transmembrane helix</keyword>
<organism evidence="4 5">
    <name type="scientific">Bradyrhizobium lablabi</name>
    <dbReference type="NCBI Taxonomy" id="722472"/>
    <lineage>
        <taxon>Bacteria</taxon>
        <taxon>Pseudomonadati</taxon>
        <taxon>Pseudomonadota</taxon>
        <taxon>Alphaproteobacteria</taxon>
        <taxon>Hyphomicrobiales</taxon>
        <taxon>Nitrobacteraceae</taxon>
        <taxon>Bradyrhizobium</taxon>
    </lineage>
</organism>
<evidence type="ECO:0000313" key="4">
    <source>
        <dbReference type="EMBL" id="SHJ91777.1"/>
    </source>
</evidence>
<keyword evidence="2" id="KW-0812">Transmembrane</keyword>